<protein>
    <recommendedName>
        <fullName evidence="5">PH domain-containing protein</fullName>
    </recommendedName>
</protein>
<feature type="region of interest" description="Disordered" evidence="2">
    <location>
        <begin position="192"/>
        <end position="216"/>
    </location>
</feature>
<dbReference type="PANTHER" id="PTHR12156">
    <property type="entry name" value="PLECKSTRIN HOMOLOGY-LIKE DOMAIN, FAMILY B, MEMBER 3"/>
    <property type="match status" value="1"/>
</dbReference>
<dbReference type="SUPFAM" id="SSF50729">
    <property type="entry name" value="PH domain-like"/>
    <property type="match status" value="1"/>
</dbReference>
<evidence type="ECO:0008006" key="5">
    <source>
        <dbReference type="Google" id="ProtNLM"/>
    </source>
</evidence>
<dbReference type="AlphaFoldDB" id="A0A401PXR0"/>
<proteinExistence type="predicted"/>
<organism evidence="3 4">
    <name type="scientific">Scyliorhinus torazame</name>
    <name type="common">Cloudy catshark</name>
    <name type="synonym">Catulus torazame</name>
    <dbReference type="NCBI Taxonomy" id="75743"/>
    <lineage>
        <taxon>Eukaryota</taxon>
        <taxon>Metazoa</taxon>
        <taxon>Chordata</taxon>
        <taxon>Craniata</taxon>
        <taxon>Vertebrata</taxon>
        <taxon>Chondrichthyes</taxon>
        <taxon>Elasmobranchii</taxon>
        <taxon>Galeomorphii</taxon>
        <taxon>Galeoidea</taxon>
        <taxon>Carcharhiniformes</taxon>
        <taxon>Scyliorhinidae</taxon>
        <taxon>Scyliorhinus</taxon>
    </lineage>
</organism>
<dbReference type="STRING" id="75743.A0A401PXR0"/>
<dbReference type="Proteomes" id="UP000288216">
    <property type="component" value="Unassembled WGS sequence"/>
</dbReference>
<name>A0A401PXR0_SCYTO</name>
<comment type="caution">
    <text evidence="3">The sequence shown here is derived from an EMBL/GenBank/DDBJ whole genome shotgun (WGS) entry which is preliminary data.</text>
</comment>
<reference evidence="3 4" key="1">
    <citation type="journal article" date="2018" name="Nat. Ecol. Evol.">
        <title>Shark genomes provide insights into elasmobranch evolution and the origin of vertebrates.</title>
        <authorList>
            <person name="Hara Y"/>
            <person name="Yamaguchi K"/>
            <person name="Onimaru K"/>
            <person name="Kadota M"/>
            <person name="Koyanagi M"/>
            <person name="Keeley SD"/>
            <person name="Tatsumi K"/>
            <person name="Tanaka K"/>
            <person name="Motone F"/>
            <person name="Kageyama Y"/>
            <person name="Nozu R"/>
            <person name="Adachi N"/>
            <person name="Nishimura O"/>
            <person name="Nakagawa R"/>
            <person name="Tanegashima C"/>
            <person name="Kiyatake I"/>
            <person name="Matsumoto R"/>
            <person name="Murakumo K"/>
            <person name="Nishida K"/>
            <person name="Terakita A"/>
            <person name="Kuratani S"/>
            <person name="Sato K"/>
            <person name="Hyodo S Kuraku.S."/>
        </authorList>
    </citation>
    <scope>NUCLEOTIDE SEQUENCE [LARGE SCALE GENOMIC DNA]</scope>
</reference>
<feature type="coiled-coil region" evidence="1">
    <location>
        <begin position="76"/>
        <end position="103"/>
    </location>
</feature>
<evidence type="ECO:0000313" key="3">
    <source>
        <dbReference type="EMBL" id="GCB77925.1"/>
    </source>
</evidence>
<evidence type="ECO:0000256" key="2">
    <source>
        <dbReference type="SAM" id="MobiDB-lite"/>
    </source>
</evidence>
<dbReference type="PANTHER" id="PTHR12156:SF22">
    <property type="entry name" value="PLECKSTRIN HOMOLOGY-LIKE DOMAIN FAMILY B MEMBER 3"/>
    <property type="match status" value="1"/>
</dbReference>
<keyword evidence="4" id="KW-1185">Reference proteome</keyword>
<feature type="coiled-coil region" evidence="1">
    <location>
        <begin position="286"/>
        <end position="313"/>
    </location>
</feature>
<sequence>MEEARVRLRALQRWSEDEPELLKEQLQEATESLDSAQKSFEDLEFQWLEKVSSLEEERETQNLRLERNVVQCGRREADKQERLRRLEEQMLQIKEQARSERQRLTEHWKEAVGAFSLEEGMDFPLNMFNSAEGSSGMFPDGTERMKQALDFVTKTGQEIAKRASAEFCSSTPCVLSVTQISATNTILQDPSLRGNGFGSLPRRRSEGPGGKDLERPVSLHEKGLPVAPMQLLSLLALHRSNSFRTSKTADTIPAGPNNGHGRRRSLTGGSIAVSRAPILCSDGCSLQSLAEMEKKLREALEKKERLLQEAQRKSPGKHQQGDKLLNGESEAANMQWPSAARPVQAESPNPPLTFCLKTYDRLYYMVAPTDVSLRIWMEVILTAVEANVQF</sequence>
<evidence type="ECO:0000313" key="4">
    <source>
        <dbReference type="Proteomes" id="UP000288216"/>
    </source>
</evidence>
<keyword evidence="1" id="KW-0175">Coiled coil</keyword>
<dbReference type="EMBL" id="BFAA01011675">
    <property type="protein sequence ID" value="GCB77925.1"/>
    <property type="molecule type" value="Genomic_DNA"/>
</dbReference>
<gene>
    <name evidence="3" type="ORF">scyTo_0017677</name>
</gene>
<accession>A0A401PXR0</accession>
<evidence type="ECO:0000256" key="1">
    <source>
        <dbReference type="SAM" id="Coils"/>
    </source>
</evidence>
<feature type="compositionally biased region" description="Basic and acidic residues" evidence="2">
    <location>
        <begin position="203"/>
        <end position="216"/>
    </location>
</feature>
<dbReference type="InterPro" id="IPR052212">
    <property type="entry name" value="PH-like_domain"/>
</dbReference>
<dbReference type="OrthoDB" id="6020705at2759"/>